<dbReference type="PANTHER" id="PTHR42852:SF13">
    <property type="entry name" value="PROTEIN DIPZ"/>
    <property type="match status" value="1"/>
</dbReference>
<dbReference type="AlphaFoldDB" id="C8PLM9"/>
<evidence type="ECO:0000259" key="2">
    <source>
        <dbReference type="Pfam" id="PF08534"/>
    </source>
</evidence>
<dbReference type="Pfam" id="PF08534">
    <property type="entry name" value="Redoxin"/>
    <property type="match status" value="1"/>
</dbReference>
<protein>
    <submittedName>
        <fullName evidence="3">Redoxin family protein</fullName>
    </submittedName>
</protein>
<evidence type="ECO:0000256" key="1">
    <source>
        <dbReference type="SAM" id="MobiDB-lite"/>
    </source>
</evidence>
<comment type="caution">
    <text evidence="3">The sequence shown here is derived from an EMBL/GenBank/DDBJ whole genome shotgun (WGS) entry which is preliminary data.</text>
</comment>
<proteinExistence type="predicted"/>
<dbReference type="CDD" id="cd02966">
    <property type="entry name" value="TlpA_like_family"/>
    <property type="match status" value="1"/>
</dbReference>
<organism evidence="3 4">
    <name type="scientific">Campylobacter gracilis RM3268</name>
    <dbReference type="NCBI Taxonomy" id="553220"/>
    <lineage>
        <taxon>Bacteria</taxon>
        <taxon>Pseudomonadati</taxon>
        <taxon>Campylobacterota</taxon>
        <taxon>Epsilonproteobacteria</taxon>
        <taxon>Campylobacterales</taxon>
        <taxon>Campylobacteraceae</taxon>
        <taxon>Campylobacter</taxon>
    </lineage>
</organism>
<feature type="compositionally biased region" description="Polar residues" evidence="1">
    <location>
        <begin position="29"/>
        <end position="43"/>
    </location>
</feature>
<dbReference type="Gene3D" id="3.40.30.10">
    <property type="entry name" value="Glutaredoxin"/>
    <property type="match status" value="1"/>
</dbReference>
<accession>C8PLM9</accession>
<dbReference type="OrthoDB" id="9813820at2"/>
<dbReference type="SUPFAM" id="SSF52833">
    <property type="entry name" value="Thioredoxin-like"/>
    <property type="match status" value="1"/>
</dbReference>
<dbReference type="PROSITE" id="PS51257">
    <property type="entry name" value="PROKAR_LIPOPROTEIN"/>
    <property type="match status" value="1"/>
</dbReference>
<feature type="region of interest" description="Disordered" evidence="1">
    <location>
        <begin position="22"/>
        <end position="43"/>
    </location>
</feature>
<dbReference type="InterPro" id="IPR013740">
    <property type="entry name" value="Redoxin"/>
</dbReference>
<dbReference type="GO" id="GO:0016491">
    <property type="term" value="F:oxidoreductase activity"/>
    <property type="evidence" value="ECO:0007669"/>
    <property type="project" value="InterPro"/>
</dbReference>
<sequence length="193" mass="21296">MKFRFFLALFTAVLFLTGCGDDEDKKSSDTPTEANTTQPQSETEAVIQVDYTAPFTLQLSNGKILNMQKTKQGFRIDNNSTVTLFAFFTPWCDACAVQVSALNAAKQAYSGKLDIIGVMIGDASLDDAKNYASAHEVNYAIAYGEGTDFFTKALGGINEVPYMAIYDEKGEFSAQYFGLMPEEILMTELEKIF</sequence>
<dbReference type="InterPro" id="IPR050553">
    <property type="entry name" value="Thioredoxin_ResA/DsbE_sf"/>
</dbReference>
<dbReference type="InterPro" id="IPR036249">
    <property type="entry name" value="Thioredoxin-like_sf"/>
</dbReference>
<dbReference type="eggNOG" id="COG0526">
    <property type="taxonomic scope" value="Bacteria"/>
</dbReference>
<dbReference type="PANTHER" id="PTHR42852">
    <property type="entry name" value="THIOL:DISULFIDE INTERCHANGE PROTEIN DSBE"/>
    <property type="match status" value="1"/>
</dbReference>
<dbReference type="Proteomes" id="UP000005709">
    <property type="component" value="Unassembled WGS sequence"/>
</dbReference>
<dbReference type="STRING" id="824.CGRAC_1514"/>
<evidence type="ECO:0000313" key="3">
    <source>
        <dbReference type="EMBL" id="EEV16341.1"/>
    </source>
</evidence>
<reference evidence="3 4" key="1">
    <citation type="submission" date="2009-07" db="EMBL/GenBank/DDBJ databases">
        <authorList>
            <person name="Madupu R."/>
            <person name="Sebastian Y."/>
            <person name="Durkin A.S."/>
            <person name="Torralba M."/>
            <person name="Methe B."/>
            <person name="Sutton G.G."/>
            <person name="Strausberg R.L."/>
            <person name="Nelson K.E."/>
        </authorList>
    </citation>
    <scope>NUCLEOTIDE SEQUENCE [LARGE SCALE GENOMIC DNA]</scope>
    <source>
        <strain evidence="3 4">RM3268</strain>
    </source>
</reference>
<gene>
    <name evidence="3" type="ORF">CAMGR0001_2039</name>
</gene>
<dbReference type="RefSeq" id="WP_005873317.1">
    <property type="nucleotide sequence ID" value="NZ_ACYG01000032.1"/>
</dbReference>
<evidence type="ECO:0000313" key="4">
    <source>
        <dbReference type="Proteomes" id="UP000005709"/>
    </source>
</evidence>
<name>C8PLM9_9BACT</name>
<keyword evidence="4" id="KW-1185">Reference proteome</keyword>
<dbReference type="EMBL" id="ACYG01000032">
    <property type="protein sequence ID" value="EEV16341.1"/>
    <property type="molecule type" value="Genomic_DNA"/>
</dbReference>
<feature type="domain" description="Redoxin" evidence="2">
    <location>
        <begin position="79"/>
        <end position="171"/>
    </location>
</feature>